<dbReference type="SUPFAM" id="SSF47473">
    <property type="entry name" value="EF-hand"/>
    <property type="match status" value="1"/>
</dbReference>
<dbReference type="GO" id="GO:0005509">
    <property type="term" value="F:calcium ion binding"/>
    <property type="evidence" value="ECO:0007669"/>
    <property type="project" value="InterPro"/>
</dbReference>
<proteinExistence type="predicted"/>
<protein>
    <submittedName>
        <fullName evidence="4">Calmodulin</fullName>
    </submittedName>
</protein>
<dbReference type="InterPro" id="IPR011992">
    <property type="entry name" value="EF-hand-dom_pair"/>
</dbReference>
<evidence type="ECO:0000259" key="3">
    <source>
        <dbReference type="PROSITE" id="PS50222"/>
    </source>
</evidence>
<evidence type="ECO:0000256" key="1">
    <source>
        <dbReference type="ARBA" id="ARBA00022737"/>
    </source>
</evidence>
<dbReference type="PANTHER" id="PTHR23050">
    <property type="entry name" value="CALCIUM BINDING PROTEIN"/>
    <property type="match status" value="1"/>
</dbReference>
<dbReference type="Pfam" id="PF13499">
    <property type="entry name" value="EF-hand_7"/>
    <property type="match status" value="2"/>
</dbReference>
<dbReference type="FunFam" id="1.10.238.10:FF:000001">
    <property type="entry name" value="Calmodulin 1"/>
    <property type="match status" value="1"/>
</dbReference>
<evidence type="ECO:0000313" key="4">
    <source>
        <dbReference type="EMBL" id="KGB38166.1"/>
    </source>
</evidence>
<evidence type="ECO:0000256" key="2">
    <source>
        <dbReference type="ARBA" id="ARBA00022837"/>
    </source>
</evidence>
<sequence>MNSPRGSKIDVETSEDDEKLMKDCHVTRKRISELREIFRFIDRDNDGTVSRQEFSTLIRLVSSEYTDNQIKLLMNKADMNGDGEMAFDEFVRLLSNESDAHEEVSATREAFEDNDGYITASELRQVMTRVGHNCSEIEVQEMLSEADQDGDGKVTYEGQKKYKCLKVYCFAISSYSILIIVPI</sequence>
<feature type="domain" description="EF-hand" evidence="3">
    <location>
        <begin position="65"/>
        <end position="100"/>
    </location>
</feature>
<dbReference type="AlphaFoldDB" id="A0A095AUJ8"/>
<dbReference type="PROSITE" id="PS00018">
    <property type="entry name" value="EF_HAND_1"/>
    <property type="match status" value="2"/>
</dbReference>
<dbReference type="InterPro" id="IPR050145">
    <property type="entry name" value="Centrin_CML-like"/>
</dbReference>
<dbReference type="SMART" id="SM00054">
    <property type="entry name" value="EFh"/>
    <property type="match status" value="4"/>
</dbReference>
<dbReference type="InterPro" id="IPR018247">
    <property type="entry name" value="EF_Hand_1_Ca_BS"/>
</dbReference>
<feature type="domain" description="EF-hand" evidence="3">
    <location>
        <begin position="113"/>
        <end position="133"/>
    </location>
</feature>
<gene>
    <name evidence="4" type="ORF">MS3_06536</name>
</gene>
<organism evidence="4">
    <name type="scientific">Schistosoma haematobium</name>
    <name type="common">Blood fluke</name>
    <dbReference type="NCBI Taxonomy" id="6185"/>
    <lineage>
        <taxon>Eukaryota</taxon>
        <taxon>Metazoa</taxon>
        <taxon>Spiralia</taxon>
        <taxon>Lophotrochozoa</taxon>
        <taxon>Platyhelminthes</taxon>
        <taxon>Trematoda</taxon>
        <taxon>Digenea</taxon>
        <taxon>Strigeidida</taxon>
        <taxon>Schistosomatoidea</taxon>
        <taxon>Schistosomatidae</taxon>
        <taxon>Schistosoma</taxon>
    </lineage>
</organism>
<dbReference type="InterPro" id="IPR002048">
    <property type="entry name" value="EF_hand_dom"/>
</dbReference>
<dbReference type="STRING" id="6185.A0A095AUJ8"/>
<accession>A0A095AUJ8</accession>
<keyword evidence="2" id="KW-0106">Calcium</keyword>
<dbReference type="CDD" id="cd00051">
    <property type="entry name" value="EFh"/>
    <property type="match status" value="1"/>
</dbReference>
<feature type="domain" description="EF-hand" evidence="3">
    <location>
        <begin position="29"/>
        <end position="64"/>
    </location>
</feature>
<dbReference type="EMBL" id="KL250980">
    <property type="protein sequence ID" value="KGB38166.1"/>
    <property type="molecule type" value="Genomic_DNA"/>
</dbReference>
<name>A0A095AUJ8_SCHHA</name>
<keyword evidence="1" id="KW-0677">Repeat</keyword>
<dbReference type="PROSITE" id="PS50222">
    <property type="entry name" value="EF_HAND_2"/>
    <property type="match status" value="3"/>
</dbReference>
<reference evidence="4" key="1">
    <citation type="journal article" date="2012" name="Nat. Genet.">
        <title>Whole-genome sequence of Schistosoma haematobium.</title>
        <authorList>
            <person name="Young N.D."/>
            <person name="Jex A.R."/>
            <person name="Li B."/>
            <person name="Liu S."/>
            <person name="Yang L."/>
            <person name="Xiong Z."/>
            <person name="Li Y."/>
            <person name="Cantacessi C."/>
            <person name="Hall R.S."/>
            <person name="Xu X."/>
            <person name="Chen F."/>
            <person name="Wu X."/>
            <person name="Zerlotini A."/>
            <person name="Oliveira G."/>
            <person name="Hofmann A."/>
            <person name="Zhang G."/>
            <person name="Fang X."/>
            <person name="Kang Y."/>
            <person name="Campbell B.E."/>
            <person name="Loukas A."/>
            <person name="Ranganathan S."/>
            <person name="Rollinson D."/>
            <person name="Rinaldi G."/>
            <person name="Brindley P.J."/>
            <person name="Yang H."/>
            <person name="Wang J."/>
            <person name="Wang J."/>
            <person name="Gasser R.B."/>
        </authorList>
    </citation>
    <scope>NUCLEOTIDE SEQUENCE [LARGE SCALE GENOMIC DNA]</scope>
</reference>
<dbReference type="Gene3D" id="1.10.238.10">
    <property type="entry name" value="EF-hand"/>
    <property type="match status" value="1"/>
</dbReference>